<evidence type="ECO:0000256" key="8">
    <source>
        <dbReference type="RuleBase" id="RU004011"/>
    </source>
</evidence>
<dbReference type="PROSITE" id="PS00469">
    <property type="entry name" value="NDPK"/>
    <property type="match status" value="1"/>
</dbReference>
<dbReference type="SUPFAM" id="SSF54919">
    <property type="entry name" value="Nucleoside diphosphate kinase, NDK"/>
    <property type="match status" value="1"/>
</dbReference>
<comment type="similarity">
    <text evidence="2 7 8">Belongs to the NDK family.</text>
</comment>
<accession>A0A812DZX3</accession>
<comment type="caution">
    <text evidence="12">The sequence shown here is derived from an EMBL/GenBank/DDBJ whole genome shotgun (WGS) entry which is preliminary data.</text>
</comment>
<feature type="binding site" evidence="7">
    <location>
        <position position="121"/>
    </location>
    <ligand>
        <name>ATP</name>
        <dbReference type="ChEBI" id="CHEBI:30616"/>
    </ligand>
</feature>
<dbReference type="Proteomes" id="UP000597762">
    <property type="component" value="Unassembled WGS sequence"/>
</dbReference>
<feature type="binding site" evidence="7">
    <location>
        <position position="76"/>
    </location>
    <ligand>
        <name>ATP</name>
        <dbReference type="ChEBI" id="CHEBI:30616"/>
    </ligand>
</feature>
<dbReference type="Gene3D" id="3.30.70.141">
    <property type="entry name" value="Nucleoside diphosphate kinase-like domain"/>
    <property type="match status" value="1"/>
</dbReference>
<dbReference type="InterPro" id="IPR036850">
    <property type="entry name" value="NDK-like_dom_sf"/>
</dbReference>
<dbReference type="Pfam" id="PF00334">
    <property type="entry name" value="NDK"/>
    <property type="match status" value="1"/>
</dbReference>
<gene>
    <name evidence="12" type="ORF">SPHA_64619</name>
</gene>
<keyword evidence="10" id="KW-0732">Signal</keyword>
<dbReference type="InterPro" id="IPR023005">
    <property type="entry name" value="Nucleoside_diP_kinase_AS"/>
</dbReference>
<dbReference type="AlphaFoldDB" id="A0A812DZX3"/>
<evidence type="ECO:0000256" key="3">
    <source>
        <dbReference type="ARBA" id="ARBA00022679"/>
    </source>
</evidence>
<evidence type="ECO:0000313" key="12">
    <source>
        <dbReference type="EMBL" id="CAE1313518.1"/>
    </source>
</evidence>
<dbReference type="OrthoDB" id="2162449at2759"/>
<evidence type="ECO:0000256" key="7">
    <source>
        <dbReference type="PROSITE-ProRule" id="PRU00706"/>
    </source>
</evidence>
<evidence type="ECO:0000256" key="10">
    <source>
        <dbReference type="SAM" id="SignalP"/>
    </source>
</evidence>
<evidence type="ECO:0000256" key="9">
    <source>
        <dbReference type="RuleBase" id="RU004013"/>
    </source>
</evidence>
<dbReference type="GO" id="GO:0006241">
    <property type="term" value="P:CTP biosynthetic process"/>
    <property type="evidence" value="ECO:0007669"/>
    <property type="project" value="InterPro"/>
</dbReference>
<evidence type="ECO:0000259" key="11">
    <source>
        <dbReference type="SMART" id="SM00562"/>
    </source>
</evidence>
<comment type="catalytic activity">
    <reaction evidence="9">
        <text>a 2'-deoxyribonucleoside 5'-diphosphate + ATP = a 2'-deoxyribonucleoside 5'-triphosphate + ADP</text>
        <dbReference type="Rhea" id="RHEA:44640"/>
        <dbReference type="ChEBI" id="CHEBI:30616"/>
        <dbReference type="ChEBI" id="CHEBI:61560"/>
        <dbReference type="ChEBI" id="CHEBI:73316"/>
        <dbReference type="ChEBI" id="CHEBI:456216"/>
        <dbReference type="EC" id="2.7.4.6"/>
    </reaction>
</comment>
<dbReference type="PANTHER" id="PTHR11349">
    <property type="entry name" value="NUCLEOSIDE DIPHOSPHATE KINASE"/>
    <property type="match status" value="1"/>
</dbReference>
<dbReference type="CDD" id="cd04413">
    <property type="entry name" value="NDPk_I"/>
    <property type="match status" value="1"/>
</dbReference>
<evidence type="ECO:0000256" key="4">
    <source>
        <dbReference type="ARBA" id="ARBA00022741"/>
    </source>
</evidence>
<feature type="active site" description="Pros-phosphohistidine intermediate" evidence="7">
    <location>
        <position position="134"/>
    </location>
</feature>
<evidence type="ECO:0000313" key="13">
    <source>
        <dbReference type="Proteomes" id="UP000597762"/>
    </source>
</evidence>
<keyword evidence="4 9" id="KW-0547">Nucleotide-binding</keyword>
<sequence length="170" mass="19054">MVATLLSILSAFSPAMAEARERTFLAIKPDGVQRRLIGEIISRFEQKGFKLVASKMVHASEELLEEHYAEHKGKGFFPKLIAYMSSGPVFAMVWEGTEVIRTCRTMMGATKPLESAPGTIRGDYAIDMGRNIIHGSDSVESAEREISLWFSDDKEIINWECASNSWIYES</sequence>
<evidence type="ECO:0000256" key="5">
    <source>
        <dbReference type="ARBA" id="ARBA00022777"/>
    </source>
</evidence>
<evidence type="ECO:0000256" key="1">
    <source>
        <dbReference type="ARBA" id="ARBA00001946"/>
    </source>
</evidence>
<feature type="binding site" evidence="7">
    <location>
        <position position="131"/>
    </location>
    <ligand>
        <name>ATP</name>
        <dbReference type="ChEBI" id="CHEBI:30616"/>
    </ligand>
</feature>
<proteinExistence type="inferred from homology"/>
<evidence type="ECO:0000256" key="6">
    <source>
        <dbReference type="ARBA" id="ARBA00022840"/>
    </source>
</evidence>
<dbReference type="EC" id="2.7.4.6" evidence="9"/>
<keyword evidence="13" id="KW-1185">Reference proteome</keyword>
<organism evidence="12 13">
    <name type="scientific">Acanthosepion pharaonis</name>
    <name type="common">Pharaoh cuttlefish</name>
    <name type="synonym">Sepia pharaonis</name>
    <dbReference type="NCBI Taxonomy" id="158019"/>
    <lineage>
        <taxon>Eukaryota</taxon>
        <taxon>Metazoa</taxon>
        <taxon>Spiralia</taxon>
        <taxon>Lophotrochozoa</taxon>
        <taxon>Mollusca</taxon>
        <taxon>Cephalopoda</taxon>
        <taxon>Coleoidea</taxon>
        <taxon>Decapodiformes</taxon>
        <taxon>Sepiida</taxon>
        <taxon>Sepiina</taxon>
        <taxon>Sepiidae</taxon>
        <taxon>Acanthosepion</taxon>
    </lineage>
</organism>
<feature type="binding site" evidence="7">
    <location>
        <position position="110"/>
    </location>
    <ligand>
        <name>ATP</name>
        <dbReference type="ChEBI" id="CHEBI:30616"/>
    </ligand>
</feature>
<dbReference type="InterPro" id="IPR034907">
    <property type="entry name" value="NDK-like_dom"/>
</dbReference>
<dbReference type="InterPro" id="IPR001564">
    <property type="entry name" value="Nucleoside_diP_kinase"/>
</dbReference>
<dbReference type="NCBIfam" id="NF001908">
    <property type="entry name" value="PRK00668.1"/>
    <property type="match status" value="1"/>
</dbReference>
<feature type="chain" id="PRO_5032744336" description="Nucleoside diphosphate kinase" evidence="10">
    <location>
        <begin position="18"/>
        <end position="170"/>
    </location>
</feature>
<dbReference type="EMBL" id="CAHIKZ030004648">
    <property type="protein sequence ID" value="CAE1313518.1"/>
    <property type="molecule type" value="Genomic_DNA"/>
</dbReference>
<dbReference type="GO" id="GO:0004550">
    <property type="term" value="F:nucleoside diphosphate kinase activity"/>
    <property type="evidence" value="ECO:0007669"/>
    <property type="project" value="UniProtKB-EC"/>
</dbReference>
<keyword evidence="5 9" id="KW-0418">Kinase</keyword>
<dbReference type="GO" id="GO:0006183">
    <property type="term" value="P:GTP biosynthetic process"/>
    <property type="evidence" value="ECO:0007669"/>
    <property type="project" value="InterPro"/>
</dbReference>
<name>A0A812DZX3_ACAPH</name>
<dbReference type="GO" id="GO:0005524">
    <property type="term" value="F:ATP binding"/>
    <property type="evidence" value="ECO:0007669"/>
    <property type="project" value="UniProtKB-KW"/>
</dbReference>
<keyword evidence="6 9" id="KW-0067">ATP-binding</keyword>
<feature type="binding site" evidence="7">
    <location>
        <position position="28"/>
    </location>
    <ligand>
        <name>ATP</name>
        <dbReference type="ChEBI" id="CHEBI:30616"/>
    </ligand>
</feature>
<dbReference type="PROSITE" id="PS51374">
    <property type="entry name" value="NDPK_LIKE"/>
    <property type="match status" value="1"/>
</dbReference>
<dbReference type="PRINTS" id="PR01243">
    <property type="entry name" value="NUCDPKINASE"/>
</dbReference>
<protein>
    <recommendedName>
        <fullName evidence="9">Nucleoside diphosphate kinase</fullName>
        <ecNumber evidence="9">2.7.4.6</ecNumber>
    </recommendedName>
</protein>
<reference evidence="12" key="1">
    <citation type="submission" date="2021-01" db="EMBL/GenBank/DDBJ databases">
        <authorList>
            <person name="Li R."/>
            <person name="Bekaert M."/>
        </authorList>
    </citation>
    <scope>NUCLEOTIDE SEQUENCE</scope>
    <source>
        <strain evidence="12">Farmed</strain>
    </source>
</reference>
<evidence type="ECO:0000256" key="2">
    <source>
        <dbReference type="ARBA" id="ARBA00008142"/>
    </source>
</evidence>
<feature type="binding site" evidence="7">
    <location>
        <position position="104"/>
    </location>
    <ligand>
        <name>ATP</name>
        <dbReference type="ChEBI" id="CHEBI:30616"/>
    </ligand>
</feature>
<dbReference type="FunFam" id="3.30.70.141:FF:000002">
    <property type="entry name" value="Nucleoside diphosphate kinase"/>
    <property type="match status" value="1"/>
</dbReference>
<keyword evidence="3 9" id="KW-0808">Transferase</keyword>
<dbReference type="SMART" id="SM00562">
    <property type="entry name" value="NDK"/>
    <property type="match status" value="1"/>
</dbReference>
<comment type="cofactor">
    <cofactor evidence="1">
        <name>Mg(2+)</name>
        <dbReference type="ChEBI" id="CHEBI:18420"/>
    </cofactor>
</comment>
<feature type="domain" description="Nucleoside diphosphate kinase-like" evidence="11">
    <location>
        <begin position="20"/>
        <end position="157"/>
    </location>
</feature>
<dbReference type="HAMAP" id="MF_00451">
    <property type="entry name" value="NDP_kinase"/>
    <property type="match status" value="1"/>
</dbReference>
<feature type="signal peptide" evidence="10">
    <location>
        <begin position="1"/>
        <end position="17"/>
    </location>
</feature>
<dbReference type="GO" id="GO:0006228">
    <property type="term" value="P:UTP biosynthetic process"/>
    <property type="evidence" value="ECO:0007669"/>
    <property type="project" value="InterPro"/>
</dbReference>